<dbReference type="EMBL" id="CM046396">
    <property type="protein sequence ID" value="KAI8539651.1"/>
    <property type="molecule type" value="Genomic_DNA"/>
</dbReference>
<accession>A0ACC0MF36</accession>
<proteinExistence type="predicted"/>
<comment type="caution">
    <text evidence="1">The sequence shown here is derived from an EMBL/GenBank/DDBJ whole genome shotgun (WGS) entry which is preliminary data.</text>
</comment>
<reference evidence="1" key="1">
    <citation type="submission" date="2022-02" db="EMBL/GenBank/DDBJ databases">
        <title>Plant Genome Project.</title>
        <authorList>
            <person name="Zhang R.-G."/>
        </authorList>
    </citation>
    <scope>NUCLEOTIDE SEQUENCE</scope>
    <source>
        <strain evidence="1">AT1</strain>
    </source>
</reference>
<name>A0ACC0MF36_RHOML</name>
<keyword evidence="2" id="KW-1185">Reference proteome</keyword>
<evidence type="ECO:0000313" key="2">
    <source>
        <dbReference type="Proteomes" id="UP001062846"/>
    </source>
</evidence>
<sequence>MLLGGDADVDDGGDLVGAVEHEVGFLGEDNEVSRCCRHAGGGCLVRESCCSATFGAAFAMDGCFPVFVEVESTTKDPSERKVGVGEEEKGSSEVVRPKSVNSEVIGTHRMSAAKRRWPLQSQFEIVERAWCADACRRCSEPVVDHPDRQQRDNKQSNKKEQSSHDLQGNNKHY</sequence>
<organism evidence="1 2">
    <name type="scientific">Rhododendron molle</name>
    <name type="common">Chinese azalea</name>
    <name type="synonym">Azalea mollis</name>
    <dbReference type="NCBI Taxonomy" id="49168"/>
    <lineage>
        <taxon>Eukaryota</taxon>
        <taxon>Viridiplantae</taxon>
        <taxon>Streptophyta</taxon>
        <taxon>Embryophyta</taxon>
        <taxon>Tracheophyta</taxon>
        <taxon>Spermatophyta</taxon>
        <taxon>Magnoliopsida</taxon>
        <taxon>eudicotyledons</taxon>
        <taxon>Gunneridae</taxon>
        <taxon>Pentapetalae</taxon>
        <taxon>asterids</taxon>
        <taxon>Ericales</taxon>
        <taxon>Ericaceae</taxon>
        <taxon>Ericoideae</taxon>
        <taxon>Rhodoreae</taxon>
        <taxon>Rhododendron</taxon>
    </lineage>
</organism>
<gene>
    <name evidence="1" type="ORF">RHMOL_Rhmol09G0199400</name>
</gene>
<protein>
    <submittedName>
        <fullName evidence="1">Uncharacterized protein</fullName>
    </submittedName>
</protein>
<evidence type="ECO:0000313" key="1">
    <source>
        <dbReference type="EMBL" id="KAI8539651.1"/>
    </source>
</evidence>
<dbReference type="Proteomes" id="UP001062846">
    <property type="component" value="Chromosome 9"/>
</dbReference>